<evidence type="ECO:0000256" key="2">
    <source>
        <dbReference type="ARBA" id="ARBA00022516"/>
    </source>
</evidence>
<evidence type="ECO:0000313" key="11">
    <source>
        <dbReference type="EMBL" id="GAD52176.1"/>
    </source>
</evidence>
<evidence type="ECO:0000313" key="12">
    <source>
        <dbReference type="Proteomes" id="UP000016986"/>
    </source>
</evidence>
<evidence type="ECO:0000256" key="1">
    <source>
        <dbReference type="ARBA" id="ARBA00022475"/>
    </source>
</evidence>
<sequence length="194" mass="20824">MRLASGARRYAVPPLALAVPLLFVFAPAGLACAAVGFFTLWFHRDPEREIADSGVVAPADGRVSVCRTESGRVRVGVFMNVSDVHVNRAPLGGVVASVDHRLGAHRPAFSKDSEKNERVRITTDSYELDLIAGAFARRIHPSVEPGDTVARGERVGHISFGSRVDVLLPPEYGREDVDVAVGEQVTAGETVIAR</sequence>
<keyword evidence="3" id="KW-0210">Decarboxylase</keyword>
<dbReference type="eggNOG" id="arCOG04470">
    <property type="taxonomic scope" value="Archaea"/>
</dbReference>
<evidence type="ECO:0000256" key="3">
    <source>
        <dbReference type="ARBA" id="ARBA00022793"/>
    </source>
</evidence>
<dbReference type="PANTHER" id="PTHR35809:SF1">
    <property type="entry name" value="ARCHAETIDYLSERINE DECARBOXYLASE PROENZYME-RELATED"/>
    <property type="match status" value="1"/>
</dbReference>
<keyword evidence="8" id="KW-0456">Lyase</keyword>
<dbReference type="InterPro" id="IPR003817">
    <property type="entry name" value="PS_Dcarbxylase"/>
</dbReference>
<evidence type="ECO:0000256" key="7">
    <source>
        <dbReference type="ARBA" id="ARBA00023209"/>
    </source>
</evidence>
<dbReference type="NCBIfam" id="NF038088">
    <property type="entry name" value="anchor_synt_D"/>
    <property type="match status" value="1"/>
</dbReference>
<keyword evidence="7" id="KW-0594">Phospholipid biosynthesis</keyword>
<name>U2YEF3_9EURY</name>
<evidence type="ECO:0000256" key="5">
    <source>
        <dbReference type="ARBA" id="ARBA00023136"/>
    </source>
</evidence>
<protein>
    <submittedName>
        <fullName evidence="11">Phosphatidylserine decarboxylase</fullName>
    </submittedName>
</protein>
<proteinExistence type="predicted"/>
<dbReference type="PROSITE" id="PS51257">
    <property type="entry name" value="PROKAR_LIPOPROTEIN"/>
    <property type="match status" value="1"/>
</dbReference>
<comment type="caution">
    <text evidence="11">The sequence shown here is derived from an EMBL/GenBank/DDBJ whole genome shotgun (WGS) entry which is preliminary data.</text>
</comment>
<accession>U2YEF3</accession>
<gene>
    <name evidence="11" type="ORF">MBEHAL_0936</name>
</gene>
<keyword evidence="4" id="KW-0443">Lipid metabolism</keyword>
<keyword evidence="5" id="KW-0472">Membrane</keyword>
<keyword evidence="10" id="KW-0670">Pyruvate</keyword>
<evidence type="ECO:0000256" key="4">
    <source>
        <dbReference type="ARBA" id="ARBA00023098"/>
    </source>
</evidence>
<dbReference type="PANTHER" id="PTHR35809">
    <property type="entry name" value="ARCHAETIDYLSERINE DECARBOXYLASE PROENZYME-RELATED"/>
    <property type="match status" value="1"/>
</dbReference>
<dbReference type="InterPro" id="IPR033175">
    <property type="entry name" value="PSD-A"/>
</dbReference>
<keyword evidence="6" id="KW-0865">Zymogen</keyword>
<dbReference type="GO" id="GO:0008654">
    <property type="term" value="P:phospholipid biosynthetic process"/>
    <property type="evidence" value="ECO:0007669"/>
    <property type="project" value="UniProtKB-KW"/>
</dbReference>
<dbReference type="GO" id="GO:0004609">
    <property type="term" value="F:phosphatidylserine decarboxylase activity"/>
    <property type="evidence" value="ECO:0007669"/>
    <property type="project" value="InterPro"/>
</dbReference>
<keyword evidence="12" id="KW-1185">Reference proteome</keyword>
<organism evidence="11 12">
    <name type="scientific">Halarchaeum acidiphilum MH1-52-1</name>
    <dbReference type="NCBI Taxonomy" id="1261545"/>
    <lineage>
        <taxon>Archaea</taxon>
        <taxon>Methanobacteriati</taxon>
        <taxon>Methanobacteriota</taxon>
        <taxon>Stenosarchaea group</taxon>
        <taxon>Halobacteria</taxon>
        <taxon>Halobacteriales</taxon>
        <taxon>Halobacteriaceae</taxon>
    </lineage>
</organism>
<reference evidence="11 12" key="1">
    <citation type="submission" date="2013-09" db="EMBL/GenBank/DDBJ databases">
        <title>Whole genome sequencing of Halarchaeum acidiphilum strain MH1-52-1.</title>
        <authorList>
            <person name="Shimane Y."/>
            <person name="Minegishi H."/>
            <person name="Nishi S."/>
            <person name="Echigo A."/>
            <person name="Shuto A."/>
            <person name="Konishi M."/>
            <person name="Ito T."/>
            <person name="Ohkuma M."/>
            <person name="Ohta Y."/>
            <person name="Nagano Y."/>
            <person name="Tsubouchi T."/>
            <person name="Mori K."/>
            <person name="Usui K."/>
            <person name="Kamekura M."/>
            <person name="Usami R."/>
            <person name="Takaki Y."/>
            <person name="Hatada Y."/>
        </authorList>
    </citation>
    <scope>NUCLEOTIDE SEQUENCE [LARGE SCALE GENOMIC DNA]</scope>
    <source>
        <strain evidence="11 12">JCM 16109</strain>
    </source>
</reference>
<evidence type="ECO:0000256" key="10">
    <source>
        <dbReference type="ARBA" id="ARBA00023317"/>
    </source>
</evidence>
<evidence type="ECO:0000256" key="9">
    <source>
        <dbReference type="ARBA" id="ARBA00023264"/>
    </source>
</evidence>
<keyword evidence="2" id="KW-0444">Lipid biosynthesis</keyword>
<dbReference type="AlphaFoldDB" id="U2YEF3"/>
<dbReference type="Pfam" id="PF02666">
    <property type="entry name" value="PS_Dcarbxylase"/>
    <property type="match status" value="1"/>
</dbReference>
<keyword evidence="1" id="KW-1003">Cell membrane</keyword>
<evidence type="ECO:0000256" key="6">
    <source>
        <dbReference type="ARBA" id="ARBA00023145"/>
    </source>
</evidence>
<evidence type="ECO:0000256" key="8">
    <source>
        <dbReference type="ARBA" id="ARBA00023239"/>
    </source>
</evidence>
<dbReference type="EMBL" id="BATA01000016">
    <property type="protein sequence ID" value="GAD52176.1"/>
    <property type="molecule type" value="Genomic_DNA"/>
</dbReference>
<keyword evidence="9" id="KW-1208">Phospholipid metabolism</keyword>
<dbReference type="Proteomes" id="UP000016986">
    <property type="component" value="Unassembled WGS sequence"/>
</dbReference>
<dbReference type="NCBIfam" id="NF003683">
    <property type="entry name" value="PRK05305.2-3"/>
    <property type="match status" value="1"/>
</dbReference>